<keyword evidence="1" id="KW-1133">Transmembrane helix</keyword>
<dbReference type="Proteomes" id="UP001451303">
    <property type="component" value="Unassembled WGS sequence"/>
</dbReference>
<evidence type="ECO:0000256" key="1">
    <source>
        <dbReference type="SAM" id="Phobius"/>
    </source>
</evidence>
<keyword evidence="1" id="KW-0812">Transmembrane</keyword>
<gene>
    <name evidence="2" type="ORF">QR685DRAFT_528911</name>
</gene>
<organism evidence="2 3">
    <name type="scientific">Neurospora intermedia</name>
    <dbReference type="NCBI Taxonomy" id="5142"/>
    <lineage>
        <taxon>Eukaryota</taxon>
        <taxon>Fungi</taxon>
        <taxon>Dikarya</taxon>
        <taxon>Ascomycota</taxon>
        <taxon>Pezizomycotina</taxon>
        <taxon>Sordariomycetes</taxon>
        <taxon>Sordariomycetidae</taxon>
        <taxon>Sordariales</taxon>
        <taxon>Sordariaceae</taxon>
        <taxon>Neurospora</taxon>
    </lineage>
</organism>
<sequence length="71" mass="7907">MYLHSTCIHLVVRLTAAPTPPRLFRSCSFAGLKGYIAVYCLLSMLVFHYKLDGIELYLNLSLFGIIVVVGS</sequence>
<proteinExistence type="predicted"/>
<reference evidence="2 3" key="1">
    <citation type="submission" date="2023-09" db="EMBL/GenBank/DDBJ databases">
        <title>Multi-omics analysis of a traditional fermented food reveals byproduct-associated fungal strains for waste-to-food upcycling.</title>
        <authorList>
            <consortium name="Lawrence Berkeley National Laboratory"/>
            <person name="Rekdal V.M."/>
            <person name="Villalobos-Escobedo J.M."/>
            <person name="Rodriguez-Valeron N."/>
            <person name="Garcia M.O."/>
            <person name="Vasquez D.P."/>
            <person name="Damayanti I."/>
            <person name="Sorensen P.M."/>
            <person name="Baidoo E.E."/>
            <person name="De Carvalho A.C."/>
            <person name="Riley R."/>
            <person name="Lipzen A."/>
            <person name="He G."/>
            <person name="Yan M."/>
            <person name="Haridas S."/>
            <person name="Daum C."/>
            <person name="Yoshinaga Y."/>
            <person name="Ng V."/>
            <person name="Grigoriev I.V."/>
            <person name="Munk R."/>
            <person name="Nuraida L."/>
            <person name="Wijaya C.H."/>
            <person name="Morales P.-C."/>
            <person name="Keasling J.D."/>
        </authorList>
    </citation>
    <scope>NUCLEOTIDE SEQUENCE [LARGE SCALE GENOMIC DNA]</scope>
    <source>
        <strain evidence="2 3">FGSC 2613</strain>
    </source>
</reference>
<feature type="transmembrane region" description="Helical" evidence="1">
    <location>
        <begin position="23"/>
        <end position="47"/>
    </location>
</feature>
<feature type="transmembrane region" description="Helical" evidence="1">
    <location>
        <begin position="54"/>
        <end position="70"/>
    </location>
</feature>
<keyword evidence="3" id="KW-1185">Reference proteome</keyword>
<dbReference type="EMBL" id="JAVLET010000006">
    <property type="protein sequence ID" value="KAL0468827.1"/>
    <property type="molecule type" value="Genomic_DNA"/>
</dbReference>
<name>A0ABR3D832_NEUIN</name>
<protein>
    <submittedName>
        <fullName evidence="2">Uncharacterized protein</fullName>
    </submittedName>
</protein>
<keyword evidence="1" id="KW-0472">Membrane</keyword>
<comment type="caution">
    <text evidence="2">The sequence shown here is derived from an EMBL/GenBank/DDBJ whole genome shotgun (WGS) entry which is preliminary data.</text>
</comment>
<evidence type="ECO:0000313" key="2">
    <source>
        <dbReference type="EMBL" id="KAL0468827.1"/>
    </source>
</evidence>
<accession>A0ABR3D832</accession>
<evidence type="ECO:0000313" key="3">
    <source>
        <dbReference type="Proteomes" id="UP001451303"/>
    </source>
</evidence>